<feature type="compositionally biased region" description="Acidic residues" evidence="1">
    <location>
        <begin position="674"/>
        <end position="698"/>
    </location>
</feature>
<dbReference type="PANTHER" id="PTHR13060:SF0">
    <property type="entry name" value="PROTEIN ECDYSONELESS HOMOLOG"/>
    <property type="match status" value="1"/>
</dbReference>
<dbReference type="Proteomes" id="UP000046395">
    <property type="component" value="Unassembled WGS sequence"/>
</dbReference>
<dbReference type="AlphaFoldDB" id="A0A5S6QXI3"/>
<dbReference type="GO" id="GO:0005634">
    <property type="term" value="C:nucleus"/>
    <property type="evidence" value="ECO:0007669"/>
    <property type="project" value="TreeGrafter"/>
</dbReference>
<organism evidence="2 3">
    <name type="scientific">Trichuris muris</name>
    <name type="common">Mouse whipworm</name>
    <dbReference type="NCBI Taxonomy" id="70415"/>
    <lineage>
        <taxon>Eukaryota</taxon>
        <taxon>Metazoa</taxon>
        <taxon>Ecdysozoa</taxon>
        <taxon>Nematoda</taxon>
        <taxon>Enoplea</taxon>
        <taxon>Dorylaimia</taxon>
        <taxon>Trichinellida</taxon>
        <taxon>Trichuridae</taxon>
        <taxon>Trichuris</taxon>
    </lineage>
</organism>
<dbReference type="InterPro" id="IPR010770">
    <property type="entry name" value="Ecd"/>
</dbReference>
<dbReference type="SUPFAM" id="SSF50978">
    <property type="entry name" value="WD40 repeat-like"/>
    <property type="match status" value="1"/>
</dbReference>
<dbReference type="Gene3D" id="2.130.10.10">
    <property type="entry name" value="YVTN repeat-like/Quinoprotein amine dehydrogenase"/>
    <property type="match status" value="1"/>
</dbReference>
<sequence>MYGVKVLGEHHIVVAGGGGHSRSGVPNRLEVYGLEYVDQMPKLIRLGHMDTGSRATMNMDTYALNPVDGNFLLALGQDGYCSLLRSNYDIVNVYNGVAVENSEAKKCRRRGSSRDNSTLSSTNDERSDFKRKLGVAFSEIKTVQTDFTPVNRHGGPFQKVVRFAPCGSFFVSGGSDGHFRAWAFPSLKKQLDHNAHKDDVDDLDISRDSDLLVTVVIFAEEAKTLMASPFTEDVVEYWLYFLTEENNPSLADVLALVHSLSREYIWVHYGDCYKDEEFIVFLLMEISKVYPDIIVKTRDHDGEFLLIWAAEVLPYWISAEKAVNRVFIRNGSVCLIPRRKEVGRQFTDWPKTVRSIEEALNLFRRFPQQCIATTVIQEAVNSQVGSYPKKMREDWHSMYCMLPAELATLLRVHPQTISPAVRAFSCRDYLSMRSMKSPRFSPNNLVRTKVRFTKMLYAMLALDKFEPPYRSEWRLPSSEDRSFKAYNIGMRVTIGFELLCAQVNCAEFAGTTKPFASGSLWQRFLENLKDHGYFNGEVVGSAGHCRMMEAAKEFFINVTQNDKASDAISVVGLLEQLKSLANVSADLAAVQQDDNEEDSDEWLNVKREDLDEIMERQGSSSTPFVPHEFRRKVTKFIEKGSSSIAGVSTSEKARGLNITKEEFEQSMKKMIDGEAYEEETPESDNDSMDAYETESTDSEENRLAANNAELGLHEEIRSYMLEMDRELSHTTVGESFIREERRGAPNVDVKEDGEENIDFENDDFQPVNVDRTLISNVLQSYWSEGGELGPAATLLMSLRIRPPYVHQDSDDEESEERLLNNIA</sequence>
<dbReference type="PANTHER" id="PTHR13060">
    <property type="entry name" value="SGT1 PROTEIN HSGT1 SUPPRESSOR OF GCR2"/>
    <property type="match status" value="1"/>
</dbReference>
<keyword evidence="2" id="KW-1185">Reference proteome</keyword>
<evidence type="ECO:0000256" key="1">
    <source>
        <dbReference type="SAM" id="MobiDB-lite"/>
    </source>
</evidence>
<dbReference type="STRING" id="70415.A0A5S6QXI3"/>
<dbReference type="Pfam" id="PF07093">
    <property type="entry name" value="SGT1"/>
    <property type="match status" value="1"/>
</dbReference>
<dbReference type="InterPro" id="IPR036322">
    <property type="entry name" value="WD40_repeat_dom_sf"/>
</dbReference>
<reference evidence="3" key="1">
    <citation type="submission" date="2019-12" db="UniProtKB">
        <authorList>
            <consortium name="WormBaseParasite"/>
        </authorList>
    </citation>
    <scope>IDENTIFICATION</scope>
</reference>
<proteinExistence type="predicted"/>
<feature type="region of interest" description="Disordered" evidence="1">
    <location>
        <begin position="674"/>
        <end position="700"/>
    </location>
</feature>
<accession>A0A5S6QXI3</accession>
<evidence type="ECO:0000313" key="2">
    <source>
        <dbReference type="Proteomes" id="UP000046395"/>
    </source>
</evidence>
<dbReference type="WBParaSite" id="TMUE_3000012106.1">
    <property type="protein sequence ID" value="TMUE_3000012106.1"/>
    <property type="gene ID" value="WBGene00292204"/>
</dbReference>
<dbReference type="InterPro" id="IPR015943">
    <property type="entry name" value="WD40/YVTN_repeat-like_dom_sf"/>
</dbReference>
<evidence type="ECO:0000313" key="3">
    <source>
        <dbReference type="WBParaSite" id="TMUE_3000012106.1"/>
    </source>
</evidence>
<protein>
    <submittedName>
        <fullName evidence="3">Uncharacterized protein</fullName>
    </submittedName>
</protein>
<name>A0A5S6QXI3_TRIMR</name>